<dbReference type="PANTHER" id="PTHR21666:SF289">
    <property type="entry name" value="L-ALA--D-GLU ENDOPEPTIDASE"/>
    <property type="match status" value="1"/>
</dbReference>
<accession>A0A1G6GXN5</accession>
<organism evidence="4 5">
    <name type="scientific">Williamwhitmania taraxaci</name>
    <dbReference type="NCBI Taxonomy" id="1640674"/>
    <lineage>
        <taxon>Bacteria</taxon>
        <taxon>Pseudomonadati</taxon>
        <taxon>Bacteroidota</taxon>
        <taxon>Bacteroidia</taxon>
        <taxon>Bacteroidales</taxon>
        <taxon>Williamwhitmaniaceae</taxon>
        <taxon>Williamwhitmania</taxon>
    </lineage>
</organism>
<dbReference type="GO" id="GO:0004222">
    <property type="term" value="F:metalloendopeptidase activity"/>
    <property type="evidence" value="ECO:0007669"/>
    <property type="project" value="TreeGrafter"/>
</dbReference>
<dbReference type="Pfam" id="PF01551">
    <property type="entry name" value="Peptidase_M23"/>
    <property type="match status" value="1"/>
</dbReference>
<dbReference type="RefSeq" id="WP_092435166.1">
    <property type="nucleotide sequence ID" value="NZ_FMYP01000005.1"/>
</dbReference>
<keyword evidence="4" id="KW-0378">Hydrolase</keyword>
<dbReference type="Gene3D" id="2.70.70.10">
    <property type="entry name" value="Glucose Permease (Domain IIA)"/>
    <property type="match status" value="1"/>
</dbReference>
<dbReference type="PANTHER" id="PTHR21666">
    <property type="entry name" value="PEPTIDASE-RELATED"/>
    <property type="match status" value="1"/>
</dbReference>
<dbReference type="AlphaFoldDB" id="A0A1G6GXN5"/>
<feature type="coiled-coil region" evidence="2">
    <location>
        <begin position="25"/>
        <end position="94"/>
    </location>
</feature>
<dbReference type="EMBL" id="FMYP01000005">
    <property type="protein sequence ID" value="SDB86772.1"/>
    <property type="molecule type" value="Genomic_DNA"/>
</dbReference>
<dbReference type="STRING" id="1640674.SAMN05216323_100519"/>
<gene>
    <name evidence="4" type="ORF">SAMN05216323_100519</name>
</gene>
<dbReference type="InterPro" id="IPR050570">
    <property type="entry name" value="Cell_wall_metabolism_enzyme"/>
</dbReference>
<keyword evidence="1" id="KW-0732">Signal</keyword>
<feature type="domain" description="M23ase beta-sheet core" evidence="3">
    <location>
        <begin position="298"/>
        <end position="385"/>
    </location>
</feature>
<dbReference type="InterPro" id="IPR016047">
    <property type="entry name" value="M23ase_b-sheet_dom"/>
</dbReference>
<dbReference type="Proteomes" id="UP000199452">
    <property type="component" value="Unassembled WGS sequence"/>
</dbReference>
<dbReference type="SUPFAM" id="SSF51261">
    <property type="entry name" value="Duplicated hybrid motif"/>
    <property type="match status" value="1"/>
</dbReference>
<name>A0A1G6GXN5_9BACT</name>
<dbReference type="InterPro" id="IPR011055">
    <property type="entry name" value="Dup_hybrid_motif"/>
</dbReference>
<keyword evidence="5" id="KW-1185">Reference proteome</keyword>
<evidence type="ECO:0000256" key="1">
    <source>
        <dbReference type="ARBA" id="ARBA00022729"/>
    </source>
</evidence>
<keyword evidence="2" id="KW-0175">Coiled coil</keyword>
<feature type="coiled-coil region" evidence="2">
    <location>
        <begin position="170"/>
        <end position="225"/>
    </location>
</feature>
<dbReference type="OrthoDB" id="9815884at2"/>
<dbReference type="CDD" id="cd12797">
    <property type="entry name" value="M23_peptidase"/>
    <property type="match status" value="1"/>
</dbReference>
<reference evidence="4 5" key="1">
    <citation type="submission" date="2016-09" db="EMBL/GenBank/DDBJ databases">
        <authorList>
            <person name="Capua I."/>
            <person name="De Benedictis P."/>
            <person name="Joannis T."/>
            <person name="Lombin L.H."/>
            <person name="Cattoli G."/>
        </authorList>
    </citation>
    <scope>NUCLEOTIDE SEQUENCE [LARGE SCALE GENOMIC DNA]</scope>
    <source>
        <strain evidence="4 5">A7P-90m</strain>
    </source>
</reference>
<dbReference type="Gene3D" id="6.10.250.3150">
    <property type="match status" value="1"/>
</dbReference>
<evidence type="ECO:0000256" key="2">
    <source>
        <dbReference type="SAM" id="Coils"/>
    </source>
</evidence>
<evidence type="ECO:0000313" key="5">
    <source>
        <dbReference type="Proteomes" id="UP000199452"/>
    </source>
</evidence>
<evidence type="ECO:0000313" key="4">
    <source>
        <dbReference type="EMBL" id="SDB86772.1"/>
    </source>
</evidence>
<evidence type="ECO:0000259" key="3">
    <source>
        <dbReference type="Pfam" id="PF01551"/>
    </source>
</evidence>
<protein>
    <submittedName>
        <fullName evidence="4">Septal ring factor EnvC, activator of murein hydrolases AmiA and AmiB</fullName>
    </submittedName>
</protein>
<sequence length="392" mass="44203">MDRLRLALFVLGLTLLVGSVFGQSVKELQKKKSSILNELQVTQNLISQSEKEKEVSLNRLLLLRSQVQSRRKLIENLTQEISALNEEIIEGELRLSLLIVQLSDVKVAYSSLVIAAFKSRYNQQKLIFIFSSKDFNQAYQRMRYFREFSDLIKHKGDEIVVTTTAVTREINSVKQKKESLNQAIASRNKEVASLSSSENAVNVMVVQLQNKATQLRVEQQRLSLESLRIEKEIAALVEEERRKSSVNGKIIYSPTDQKASTKFDDNRGKFPIPLMGGVVVEQFGEHNHPILAHVKVKSNGVKLVSSTGTTVFSIFNGSISKVLTIPGLNKIIIVRHGKYITVYSNLSEVFVKVGDVISLGQSIGTVKSGNYLQFEIWNENQPLNPEVWLRNN</sequence>
<proteinExistence type="predicted"/>